<sequence>MDITNALKITKKRIDNYKNKKRLKKYYLEEMNKGKSYVAIILDGIMLRLIIAFGFFLYFYVKTDDYLFSFAVSVQFFIILNLLLYQINTIKFNRVIKKTNEIVAKEEILKDLLNKTPYEFIEYCYNVLDNIGLEDLKMLHQRDIDMIGNFKGKSIGIKCLQYEDDYKVTIKDVKEFFLSLKKMDIESGAIITTSTFTEDTKDFLPKLQDHIRIYLFDKDSFVELIKKTELYPKEREIEKVIINRMRDRNKKIREYRKNLLSKGKSSKYIFLSAIIYFFGKFTNYQKYYSIASYFLLILGLASIIKNIVIFLKPEVEKNEDSFI</sequence>
<feature type="transmembrane region" description="Helical" evidence="1">
    <location>
        <begin position="290"/>
        <end position="311"/>
    </location>
</feature>
<feature type="transmembrane region" description="Helical" evidence="1">
    <location>
        <begin position="37"/>
        <end position="60"/>
    </location>
</feature>
<comment type="caution">
    <text evidence="3">The sequence shown here is derived from an EMBL/GenBank/DDBJ whole genome shotgun (WGS) entry which is preliminary data.</text>
</comment>
<dbReference type="PANTHER" id="PTHR30015:SF7">
    <property type="entry name" value="TYPE IV METHYL-DIRECTED RESTRICTION ENZYME ECOKMRR"/>
    <property type="match status" value="1"/>
</dbReference>
<feature type="transmembrane region" description="Helical" evidence="1">
    <location>
        <begin position="66"/>
        <end position="85"/>
    </location>
</feature>
<protein>
    <recommendedName>
        <fullName evidence="2">Restriction endonuclease type IV Mrr domain-containing protein</fullName>
    </recommendedName>
</protein>
<keyword evidence="1" id="KW-0812">Transmembrane</keyword>
<proteinExistence type="predicted"/>
<keyword evidence="1" id="KW-1133">Transmembrane helix</keyword>
<dbReference type="RefSeq" id="WP_035163305.1">
    <property type="nucleotide sequence ID" value="NZ_AZTB01000025.1"/>
</dbReference>
<dbReference type="AlphaFoldDB" id="A0A096BGX9"/>
<evidence type="ECO:0000313" key="3">
    <source>
        <dbReference type="EMBL" id="KGG80445.1"/>
    </source>
</evidence>
<name>A0A096BGX9_9FIRM</name>
<dbReference type="GO" id="GO:0015666">
    <property type="term" value="F:restriction endodeoxyribonuclease activity"/>
    <property type="evidence" value="ECO:0007669"/>
    <property type="project" value="TreeGrafter"/>
</dbReference>
<dbReference type="InterPro" id="IPR052906">
    <property type="entry name" value="Type_IV_Methyl-Rstrct_Enzyme"/>
</dbReference>
<dbReference type="EMBL" id="AZTB01000025">
    <property type="protein sequence ID" value="KGG80445.1"/>
    <property type="molecule type" value="Genomic_DNA"/>
</dbReference>
<evidence type="ECO:0000259" key="2">
    <source>
        <dbReference type="Pfam" id="PF04471"/>
    </source>
</evidence>
<dbReference type="GO" id="GO:0009307">
    <property type="term" value="P:DNA restriction-modification system"/>
    <property type="evidence" value="ECO:0007669"/>
    <property type="project" value="InterPro"/>
</dbReference>
<feature type="domain" description="Restriction endonuclease type IV Mrr" evidence="2">
    <location>
        <begin position="116"/>
        <end position="225"/>
    </location>
</feature>
<dbReference type="Proteomes" id="UP000029622">
    <property type="component" value="Unassembled WGS sequence"/>
</dbReference>
<dbReference type="STRING" id="1156417.Y919_06070"/>
<evidence type="ECO:0000256" key="1">
    <source>
        <dbReference type="SAM" id="Phobius"/>
    </source>
</evidence>
<dbReference type="SUPFAM" id="SSF52980">
    <property type="entry name" value="Restriction endonuclease-like"/>
    <property type="match status" value="1"/>
</dbReference>
<gene>
    <name evidence="3" type="ORF">Y919_06070</name>
</gene>
<keyword evidence="1" id="KW-0472">Membrane</keyword>
<organism evidence="3 4">
    <name type="scientific">Caloranaerobacter azorensis H53214</name>
    <dbReference type="NCBI Taxonomy" id="1156417"/>
    <lineage>
        <taxon>Bacteria</taxon>
        <taxon>Bacillati</taxon>
        <taxon>Bacillota</taxon>
        <taxon>Tissierellia</taxon>
        <taxon>Tissierellales</taxon>
        <taxon>Thermohalobacteraceae</taxon>
        <taxon>Caloranaerobacter</taxon>
    </lineage>
</organism>
<evidence type="ECO:0000313" key="4">
    <source>
        <dbReference type="Proteomes" id="UP000029622"/>
    </source>
</evidence>
<dbReference type="InterPro" id="IPR011856">
    <property type="entry name" value="tRNA_endonuc-like_dom_sf"/>
</dbReference>
<dbReference type="Pfam" id="PF04471">
    <property type="entry name" value="Mrr_cat"/>
    <property type="match status" value="1"/>
</dbReference>
<dbReference type="Gene3D" id="3.40.1350.10">
    <property type="match status" value="1"/>
</dbReference>
<dbReference type="GO" id="GO:0003677">
    <property type="term" value="F:DNA binding"/>
    <property type="evidence" value="ECO:0007669"/>
    <property type="project" value="InterPro"/>
</dbReference>
<dbReference type="InterPro" id="IPR007560">
    <property type="entry name" value="Restrct_endonuc_IV_Mrr"/>
</dbReference>
<dbReference type="PANTHER" id="PTHR30015">
    <property type="entry name" value="MRR RESTRICTION SYSTEM PROTEIN"/>
    <property type="match status" value="1"/>
</dbReference>
<accession>A0A096BGX9</accession>
<reference evidence="3 4" key="1">
    <citation type="submission" date="2013-12" db="EMBL/GenBank/DDBJ databases">
        <title>Draft genome sequence of Caloranaerobacter sp. H53214.</title>
        <authorList>
            <person name="Jiang L.J."/>
            <person name="Shao Z.Z."/>
            <person name="Long M.N."/>
        </authorList>
    </citation>
    <scope>NUCLEOTIDE SEQUENCE [LARGE SCALE GENOMIC DNA]</scope>
    <source>
        <strain evidence="3 4">H53214</strain>
    </source>
</reference>
<dbReference type="InterPro" id="IPR011335">
    <property type="entry name" value="Restrct_endonuc-II-like"/>
</dbReference>